<gene>
    <name evidence="1" type="ORF">G7B40_027460</name>
</gene>
<name>A0AAP5IDD1_9CYAN</name>
<evidence type="ECO:0000313" key="1">
    <source>
        <dbReference type="EMBL" id="MDR9898269.1"/>
    </source>
</evidence>
<evidence type="ECO:0008006" key="3">
    <source>
        <dbReference type="Google" id="ProtNLM"/>
    </source>
</evidence>
<dbReference type="RefSeq" id="WP_208345202.1">
    <property type="nucleotide sequence ID" value="NZ_CAWQFN010000610.1"/>
</dbReference>
<dbReference type="AlphaFoldDB" id="A0AAP5IDD1"/>
<dbReference type="EMBL" id="JAALHA020000016">
    <property type="protein sequence ID" value="MDR9898269.1"/>
    <property type="molecule type" value="Genomic_DNA"/>
</dbReference>
<accession>A0AAP5IDD1</accession>
<comment type="caution">
    <text evidence="1">The sequence shown here is derived from an EMBL/GenBank/DDBJ whole genome shotgun (WGS) entry which is preliminary data.</text>
</comment>
<organism evidence="1 2">
    <name type="scientific">Aetokthonos hydrillicola Thurmond2011</name>
    <dbReference type="NCBI Taxonomy" id="2712845"/>
    <lineage>
        <taxon>Bacteria</taxon>
        <taxon>Bacillati</taxon>
        <taxon>Cyanobacteriota</taxon>
        <taxon>Cyanophyceae</taxon>
        <taxon>Nostocales</taxon>
        <taxon>Hapalosiphonaceae</taxon>
        <taxon>Aetokthonos</taxon>
    </lineage>
</organism>
<dbReference type="Proteomes" id="UP000667802">
    <property type="component" value="Unassembled WGS sequence"/>
</dbReference>
<reference evidence="2" key="1">
    <citation type="journal article" date="2021" name="Science">
        <title>Hunting the eagle killer: A cyanobacterial neurotoxin causes vacuolar myelinopathy.</title>
        <authorList>
            <person name="Breinlinger S."/>
            <person name="Phillips T.J."/>
            <person name="Haram B.N."/>
            <person name="Mares J."/>
            <person name="Martinez Yerena J.A."/>
            <person name="Hrouzek P."/>
            <person name="Sobotka R."/>
            <person name="Henderson W.M."/>
            <person name="Schmieder P."/>
            <person name="Williams S.M."/>
            <person name="Lauderdale J.D."/>
            <person name="Wilde H.D."/>
            <person name="Gerrin W."/>
            <person name="Kust A."/>
            <person name="Washington J.W."/>
            <person name="Wagner C."/>
            <person name="Geier B."/>
            <person name="Liebeke M."/>
            <person name="Enke H."/>
            <person name="Niedermeyer T.H.J."/>
            <person name="Wilde S.B."/>
        </authorList>
    </citation>
    <scope>NUCLEOTIDE SEQUENCE [LARGE SCALE GENOMIC DNA]</scope>
    <source>
        <strain evidence="2">Thurmond2011</strain>
    </source>
</reference>
<protein>
    <recommendedName>
        <fullName evidence="3">Transposase</fullName>
    </recommendedName>
</protein>
<proteinExistence type="predicted"/>
<evidence type="ECO:0000313" key="2">
    <source>
        <dbReference type="Proteomes" id="UP000667802"/>
    </source>
</evidence>
<sequence>MATLTRQCLDRRIPDLPSLQAELKAWNTQRNSLNSTISWHFTTTEARIKLKRLYPVIDD</sequence>
<keyword evidence="2" id="KW-1185">Reference proteome</keyword>